<feature type="compositionally biased region" description="Pro residues" evidence="8">
    <location>
        <begin position="710"/>
        <end position="721"/>
    </location>
</feature>
<name>A0A9N7MVI3_STRHE</name>
<dbReference type="InterPro" id="IPR017946">
    <property type="entry name" value="PLC-like_Pdiesterase_TIM-brl"/>
</dbReference>
<dbReference type="InterPro" id="IPR030395">
    <property type="entry name" value="GP_PDE_dom"/>
</dbReference>
<comment type="similarity">
    <text evidence="1">Belongs to the glycerophosphoryl diester phosphodiesterase family.</text>
</comment>
<evidence type="ECO:0000256" key="6">
    <source>
        <dbReference type="ARBA" id="ARBA00023180"/>
    </source>
</evidence>
<feature type="domain" description="GP-PDE" evidence="10">
    <location>
        <begin position="40"/>
        <end position="343"/>
    </location>
</feature>
<evidence type="ECO:0000256" key="8">
    <source>
        <dbReference type="SAM" id="MobiDB-lite"/>
    </source>
</evidence>
<comment type="caution">
    <text evidence="11">The sequence shown here is derived from an EMBL/GenBank/DDBJ whole genome shotgun (WGS) entry which is preliminary data.</text>
</comment>
<dbReference type="PROSITE" id="PS51704">
    <property type="entry name" value="GP_PDE"/>
    <property type="match status" value="2"/>
</dbReference>
<evidence type="ECO:0000259" key="10">
    <source>
        <dbReference type="PROSITE" id="PS51704"/>
    </source>
</evidence>
<accession>A0A9N7MVI3</accession>
<evidence type="ECO:0000313" key="11">
    <source>
        <dbReference type="EMBL" id="CAA0814003.1"/>
    </source>
</evidence>
<dbReference type="GO" id="GO:0006629">
    <property type="term" value="P:lipid metabolic process"/>
    <property type="evidence" value="ECO:0007669"/>
    <property type="project" value="InterPro"/>
</dbReference>
<proteinExistence type="inferred from homology"/>
<reference evidence="11" key="1">
    <citation type="submission" date="2019-12" db="EMBL/GenBank/DDBJ databases">
        <authorList>
            <person name="Scholes J."/>
        </authorList>
    </citation>
    <scope>NUCLEOTIDE SEQUENCE</scope>
</reference>
<dbReference type="PANTHER" id="PTHR43620">
    <property type="entry name" value="GLYCEROPHOSPHORYL DIESTER PHOSPHODIESTERASE"/>
    <property type="match status" value="1"/>
</dbReference>
<feature type="region of interest" description="Disordered" evidence="8">
    <location>
        <begin position="707"/>
        <end position="730"/>
    </location>
</feature>
<evidence type="ECO:0000256" key="9">
    <source>
        <dbReference type="SAM" id="SignalP"/>
    </source>
</evidence>
<sequence>MWKFRSVFGLFCFVLLCSSTTLTGGRSSKRRWQTLHGSAPLVIANGGFSGIFADSSSVAYSLAVQSGLPNLLVSCDLMLTKDDHGICFPNIMLQNSSDIDFVYPNRSSSYIVNGVQTKGFFSVDFNYEELGSVSLTQGIYSRPPNFDYCGLQITTPDEFIDLSPSQPSGVWLNIPYDKFFTQHGLNMSKYVVDLLKTSAGVGIKYVSSPEVDFLTRLRKGVGRRKLVFQLLGPNETEPTTNRTYASFLSNLEEIREFADGIVVQKSYVWAVDKEQYLMNYTSLVSDAHRAGLEVFASGFANDAQLPYNYSYDPVSEYLSFIDNGVFCVDGVLSDFPLTPSATIANPCLPLSANFTIIANEGANGDYPGCTDVAYEKAVSDGANILRCPVQITNDGVPICLGSINLFNGTNVVQSPYLNRAADNHELGIKGGLFVYNFTWTEIKTLRPQISSPYKDGFGLFRNPRAINDGKLMQLSDFLAFANSQSSVSGVMISIENAAYLAEKQGLSVTDAVNDALKGTTSKRVLIESSDSSVLMKMSRERYEMVYVVDEDVSDVAESTISEIRGFAGSVIVSKRSVYPTDAFFVIGETDLVERLQKSNLTVYVRLFRNEFLAQPWDFLSDPYFEINSYVSKGINGLITDFPATPNKYARNRCLKYSASDRPLYMQSVQVGGLMQLMTTQSRPPAEAPIPVLTDDNVTEPPLPSVVVRRPTPPPLPPPAMAPTPSQHSGQPTLVTNTALAAVLMLAASVW</sequence>
<dbReference type="Gene3D" id="3.20.20.190">
    <property type="entry name" value="Phosphatidylinositol (PI) phosphodiesterase"/>
    <property type="match status" value="2"/>
</dbReference>
<evidence type="ECO:0000256" key="4">
    <source>
        <dbReference type="ARBA" id="ARBA00022798"/>
    </source>
</evidence>
<gene>
    <name evidence="11" type="ORF">SHERM_14337</name>
</gene>
<protein>
    <recommendedName>
        <fullName evidence="2">glycerophosphodiester phosphodiesterase</fullName>
        <ecNumber evidence="2">3.1.4.46</ecNumber>
    </recommendedName>
</protein>
<keyword evidence="5" id="KW-0378">Hydrolase</keyword>
<dbReference type="PANTHER" id="PTHR43620:SF7">
    <property type="entry name" value="GLYCEROPHOSPHODIESTER PHOSPHODIESTERASE GDPD5-RELATED"/>
    <property type="match status" value="1"/>
</dbReference>
<keyword evidence="3 9" id="KW-0732">Signal</keyword>
<evidence type="ECO:0000256" key="7">
    <source>
        <dbReference type="ARBA" id="ARBA00047512"/>
    </source>
</evidence>
<dbReference type="Proteomes" id="UP001153555">
    <property type="component" value="Unassembled WGS sequence"/>
</dbReference>
<feature type="signal peptide" evidence="9">
    <location>
        <begin position="1"/>
        <end position="19"/>
    </location>
</feature>
<dbReference type="EC" id="3.1.4.46" evidence="2"/>
<keyword evidence="6" id="KW-0325">Glycoprotein</keyword>
<comment type="catalytic activity">
    <reaction evidence="7">
        <text>a sn-glycero-3-phosphodiester + H2O = an alcohol + sn-glycerol 3-phosphate + H(+)</text>
        <dbReference type="Rhea" id="RHEA:12969"/>
        <dbReference type="ChEBI" id="CHEBI:15377"/>
        <dbReference type="ChEBI" id="CHEBI:15378"/>
        <dbReference type="ChEBI" id="CHEBI:30879"/>
        <dbReference type="ChEBI" id="CHEBI:57597"/>
        <dbReference type="ChEBI" id="CHEBI:83408"/>
        <dbReference type="EC" id="3.1.4.46"/>
    </reaction>
</comment>
<dbReference type="AlphaFoldDB" id="A0A9N7MVI3"/>
<dbReference type="EMBL" id="CACSLK010012206">
    <property type="protein sequence ID" value="CAA0814003.1"/>
    <property type="molecule type" value="Genomic_DNA"/>
</dbReference>
<dbReference type="SUPFAM" id="SSF51695">
    <property type="entry name" value="PLC-like phosphodiesterases"/>
    <property type="match status" value="2"/>
</dbReference>
<feature type="domain" description="GP-PDE" evidence="10">
    <location>
        <begin position="354"/>
        <end position="649"/>
    </location>
</feature>
<keyword evidence="4" id="KW-0319">Glycerol metabolism</keyword>
<dbReference type="FunFam" id="3.20.20.190:FF:000011">
    <property type="entry name" value="Glycerophosphodiester phosphodiesterase GDPDL3"/>
    <property type="match status" value="1"/>
</dbReference>
<evidence type="ECO:0000313" key="12">
    <source>
        <dbReference type="Proteomes" id="UP001153555"/>
    </source>
</evidence>
<keyword evidence="12" id="KW-1185">Reference proteome</keyword>
<feature type="chain" id="PRO_5040352465" description="glycerophosphodiester phosphodiesterase" evidence="9">
    <location>
        <begin position="20"/>
        <end position="750"/>
    </location>
</feature>
<evidence type="ECO:0000256" key="2">
    <source>
        <dbReference type="ARBA" id="ARBA00012247"/>
    </source>
</evidence>
<evidence type="ECO:0000256" key="3">
    <source>
        <dbReference type="ARBA" id="ARBA00022729"/>
    </source>
</evidence>
<evidence type="ECO:0000256" key="5">
    <source>
        <dbReference type="ARBA" id="ARBA00022801"/>
    </source>
</evidence>
<dbReference type="Pfam" id="PF03009">
    <property type="entry name" value="GDPD"/>
    <property type="match status" value="1"/>
</dbReference>
<dbReference type="OrthoDB" id="1058301at2759"/>
<organism evidence="11 12">
    <name type="scientific">Striga hermonthica</name>
    <name type="common">Purple witchweed</name>
    <name type="synonym">Buchnera hermonthica</name>
    <dbReference type="NCBI Taxonomy" id="68872"/>
    <lineage>
        <taxon>Eukaryota</taxon>
        <taxon>Viridiplantae</taxon>
        <taxon>Streptophyta</taxon>
        <taxon>Embryophyta</taxon>
        <taxon>Tracheophyta</taxon>
        <taxon>Spermatophyta</taxon>
        <taxon>Magnoliopsida</taxon>
        <taxon>eudicotyledons</taxon>
        <taxon>Gunneridae</taxon>
        <taxon>Pentapetalae</taxon>
        <taxon>asterids</taxon>
        <taxon>lamiids</taxon>
        <taxon>Lamiales</taxon>
        <taxon>Orobanchaceae</taxon>
        <taxon>Buchnereae</taxon>
        <taxon>Striga</taxon>
    </lineage>
</organism>
<evidence type="ECO:0000256" key="1">
    <source>
        <dbReference type="ARBA" id="ARBA00007277"/>
    </source>
</evidence>
<dbReference type="GO" id="GO:0006071">
    <property type="term" value="P:glycerol metabolic process"/>
    <property type="evidence" value="ECO:0007669"/>
    <property type="project" value="UniProtKB-KW"/>
</dbReference>
<dbReference type="GO" id="GO:0008889">
    <property type="term" value="F:glycerophosphodiester phosphodiesterase activity"/>
    <property type="evidence" value="ECO:0007669"/>
    <property type="project" value="UniProtKB-EC"/>
</dbReference>